<keyword evidence="7" id="KW-1015">Disulfide bond</keyword>
<keyword evidence="5 9" id="KW-0378">Hydrolase</keyword>
<dbReference type="InterPro" id="IPR011118">
    <property type="entry name" value="Tannase/feruloyl_esterase"/>
</dbReference>
<evidence type="ECO:0000256" key="8">
    <source>
        <dbReference type="SAM" id="SignalP"/>
    </source>
</evidence>
<feature type="chain" id="PRO_5046205496" evidence="8">
    <location>
        <begin position="34"/>
        <end position="584"/>
    </location>
</feature>
<gene>
    <name evidence="9" type="ORF">ACFY35_10905</name>
</gene>
<name>A0ABW6WAE2_9ACTN</name>
<dbReference type="Proteomes" id="UP001602245">
    <property type="component" value="Unassembled WGS sequence"/>
</dbReference>
<sequence length="584" mass="62695">MYRYLRSRKSLLSGAIVVAMVASLATASGVASAHPDHRPPVTAAGLLDLPALAPALDCSAVTGLDLRGVTDAPVTIASATLVSANTAAPYCEVRGTIAPANTIVLRLPVDGWTQRYVQTGCGGECGSSNINFGQASNCPPVVAGQVAVATTDMGHQGQNDGSWAADNPQAQIDFSYRGVHVTAQVAKAIITKFYGHRPAFSYFTGCSDGGREALMEAQRYPGDFDGIAAGAPANDMVVQNTYHHAWNVLTNLDDNGKYILLSAKLPLIHRAVLAACDKLDGLVDGLLDDPRRCDFDPYTLVCKKAQDASTCLTPAEAGVVRRLHDGAVTAKGDRLEPAISHEWGSELDWTLFIPAAQGQTVGSQMFVESFARYLGFTNYVNPNWTLQDLKLTVQGFWETVQSSSYLSAMDPDLTGFKESGGKLLLWHGWEDQHISPQGTLEYWDALRSSVGGSAVDSFAKLFLFPGVAHCGGGEGPNTFDVLTPVMAWTESGRVPSKIVATRTDNGTVTRTRPVFPYPAVARYDGSGSIDDASNFVSVTPRQPVRDDFRWLGSRLFSSDYQVVAKAVGTRLVLRPAQTWLTRRG</sequence>
<dbReference type="EMBL" id="JBIAZU010000002">
    <property type="protein sequence ID" value="MFF5289943.1"/>
    <property type="molecule type" value="Genomic_DNA"/>
</dbReference>
<comment type="similarity">
    <text evidence="1">Belongs to the tannase family.</text>
</comment>
<accession>A0ABW6WAE2</accession>
<keyword evidence="6" id="KW-0106">Calcium</keyword>
<dbReference type="Pfam" id="PF07519">
    <property type="entry name" value="Tannase"/>
    <property type="match status" value="1"/>
</dbReference>
<dbReference type="PANTHER" id="PTHR33938">
    <property type="entry name" value="FERULOYL ESTERASE B-RELATED"/>
    <property type="match status" value="1"/>
</dbReference>
<evidence type="ECO:0000256" key="6">
    <source>
        <dbReference type="ARBA" id="ARBA00022837"/>
    </source>
</evidence>
<keyword evidence="10" id="KW-1185">Reference proteome</keyword>
<reference evidence="9 10" key="1">
    <citation type="submission" date="2024-10" db="EMBL/GenBank/DDBJ databases">
        <title>The Natural Products Discovery Center: Release of the First 8490 Sequenced Strains for Exploring Actinobacteria Biosynthetic Diversity.</title>
        <authorList>
            <person name="Kalkreuter E."/>
            <person name="Kautsar S.A."/>
            <person name="Yang D."/>
            <person name="Bader C.D."/>
            <person name="Teijaro C.N."/>
            <person name="Fluegel L."/>
            <person name="Davis C.M."/>
            <person name="Simpson J.R."/>
            <person name="Lauterbach L."/>
            <person name="Steele A.D."/>
            <person name="Gui C."/>
            <person name="Meng S."/>
            <person name="Li G."/>
            <person name="Viehrig K."/>
            <person name="Ye F."/>
            <person name="Su P."/>
            <person name="Kiefer A.F."/>
            <person name="Nichols A."/>
            <person name="Cepeda A.J."/>
            <person name="Yan W."/>
            <person name="Fan B."/>
            <person name="Jiang Y."/>
            <person name="Adhikari A."/>
            <person name="Zheng C.-J."/>
            <person name="Schuster L."/>
            <person name="Cowan T.M."/>
            <person name="Smanski M.J."/>
            <person name="Chevrette M.G."/>
            <person name="De Carvalho L.P.S."/>
            <person name="Shen B."/>
        </authorList>
    </citation>
    <scope>NUCLEOTIDE SEQUENCE [LARGE SCALE GENOMIC DNA]</scope>
    <source>
        <strain evidence="9 10">NPDC000087</strain>
    </source>
</reference>
<dbReference type="PANTHER" id="PTHR33938:SF15">
    <property type="entry name" value="FERULOYL ESTERASE B-RELATED"/>
    <property type="match status" value="1"/>
</dbReference>
<keyword evidence="3" id="KW-0479">Metal-binding</keyword>
<evidence type="ECO:0000256" key="3">
    <source>
        <dbReference type="ARBA" id="ARBA00022723"/>
    </source>
</evidence>
<evidence type="ECO:0000256" key="4">
    <source>
        <dbReference type="ARBA" id="ARBA00022729"/>
    </source>
</evidence>
<keyword evidence="4 8" id="KW-0732">Signal</keyword>
<dbReference type="InterPro" id="IPR029058">
    <property type="entry name" value="AB_hydrolase_fold"/>
</dbReference>
<comment type="caution">
    <text evidence="9">The sequence shown here is derived from an EMBL/GenBank/DDBJ whole genome shotgun (WGS) entry which is preliminary data.</text>
</comment>
<evidence type="ECO:0000256" key="5">
    <source>
        <dbReference type="ARBA" id="ARBA00022801"/>
    </source>
</evidence>
<evidence type="ECO:0000256" key="1">
    <source>
        <dbReference type="ARBA" id="ARBA00006249"/>
    </source>
</evidence>
<evidence type="ECO:0000313" key="9">
    <source>
        <dbReference type="EMBL" id="MFF5289943.1"/>
    </source>
</evidence>
<dbReference type="Gene3D" id="3.40.50.1820">
    <property type="entry name" value="alpha/beta hydrolase"/>
    <property type="match status" value="1"/>
</dbReference>
<dbReference type="SUPFAM" id="SSF53474">
    <property type="entry name" value="alpha/beta-Hydrolases"/>
    <property type="match status" value="1"/>
</dbReference>
<evidence type="ECO:0000313" key="10">
    <source>
        <dbReference type="Proteomes" id="UP001602245"/>
    </source>
</evidence>
<dbReference type="GO" id="GO:0016787">
    <property type="term" value="F:hydrolase activity"/>
    <property type="evidence" value="ECO:0007669"/>
    <property type="project" value="UniProtKB-KW"/>
</dbReference>
<evidence type="ECO:0000256" key="2">
    <source>
        <dbReference type="ARBA" id="ARBA00022487"/>
    </source>
</evidence>
<evidence type="ECO:0000256" key="7">
    <source>
        <dbReference type="ARBA" id="ARBA00023157"/>
    </source>
</evidence>
<organism evidence="9 10">
    <name type="scientific">Paractinoplanes globisporus</name>
    <dbReference type="NCBI Taxonomy" id="113565"/>
    <lineage>
        <taxon>Bacteria</taxon>
        <taxon>Bacillati</taxon>
        <taxon>Actinomycetota</taxon>
        <taxon>Actinomycetes</taxon>
        <taxon>Micromonosporales</taxon>
        <taxon>Micromonosporaceae</taxon>
        <taxon>Paractinoplanes</taxon>
    </lineage>
</organism>
<feature type="signal peptide" evidence="8">
    <location>
        <begin position="1"/>
        <end position="33"/>
    </location>
</feature>
<proteinExistence type="inferred from homology"/>
<protein>
    <submittedName>
        <fullName evidence="9">Tannase/feruloyl esterase family alpha/beta hydrolase</fullName>
    </submittedName>
</protein>
<dbReference type="RefSeq" id="WP_157295822.1">
    <property type="nucleotide sequence ID" value="NZ_JBIAZU010000002.1"/>
</dbReference>
<keyword evidence="2" id="KW-0719">Serine esterase</keyword>